<feature type="repeat" description="TPR" evidence="1">
    <location>
        <begin position="49"/>
        <end position="82"/>
    </location>
</feature>
<organism evidence="3">
    <name type="scientific">Aureoumbra lagunensis</name>
    <dbReference type="NCBI Taxonomy" id="44058"/>
    <lineage>
        <taxon>Eukaryota</taxon>
        <taxon>Sar</taxon>
        <taxon>Stramenopiles</taxon>
        <taxon>Ochrophyta</taxon>
        <taxon>Pelagophyceae</taxon>
        <taxon>Pelagomonadales</taxon>
        <taxon>Aureoumbra</taxon>
    </lineage>
</organism>
<dbReference type="SUPFAM" id="SSF48452">
    <property type="entry name" value="TPR-like"/>
    <property type="match status" value="2"/>
</dbReference>
<evidence type="ECO:0000256" key="2">
    <source>
        <dbReference type="SAM" id="MobiDB-lite"/>
    </source>
</evidence>
<gene>
    <name evidence="3" type="ORF">ALAG00032_LOCUS15009</name>
</gene>
<feature type="repeat" description="TPR" evidence="1">
    <location>
        <begin position="220"/>
        <end position="253"/>
    </location>
</feature>
<dbReference type="PANTHER" id="PTHR44216">
    <property type="entry name" value="PROTEIN O-MANNOSYL-TRANSFERASE TMTC2"/>
    <property type="match status" value="1"/>
</dbReference>
<dbReference type="EMBL" id="HBIJ01022885">
    <property type="protein sequence ID" value="CAE0374206.1"/>
    <property type="molecule type" value="Transcribed_RNA"/>
</dbReference>
<dbReference type="Pfam" id="PF14559">
    <property type="entry name" value="TPR_19"/>
    <property type="match status" value="1"/>
</dbReference>
<name>A0A7S3NPU3_9STRA</name>
<reference evidence="3" key="1">
    <citation type="submission" date="2021-01" db="EMBL/GenBank/DDBJ databases">
        <authorList>
            <person name="Corre E."/>
            <person name="Pelletier E."/>
            <person name="Niang G."/>
            <person name="Scheremetjew M."/>
            <person name="Finn R."/>
            <person name="Kale V."/>
            <person name="Holt S."/>
            <person name="Cochrane G."/>
            <person name="Meng A."/>
            <person name="Brown T."/>
            <person name="Cohen L."/>
        </authorList>
    </citation>
    <scope>NUCLEOTIDE SEQUENCE</scope>
    <source>
        <strain evidence="3">CCMP1510</strain>
    </source>
</reference>
<feature type="repeat" description="TPR" evidence="1">
    <location>
        <begin position="186"/>
        <end position="219"/>
    </location>
</feature>
<feature type="repeat" description="TPR" evidence="1">
    <location>
        <begin position="152"/>
        <end position="185"/>
    </location>
</feature>
<protein>
    <recommendedName>
        <fullName evidence="4">UDP-N-acetylglucosamine--peptide N-acetylglucosaminyltransferase SPINDLY</fullName>
    </recommendedName>
</protein>
<evidence type="ECO:0000313" key="3">
    <source>
        <dbReference type="EMBL" id="CAE0374206.1"/>
    </source>
</evidence>
<dbReference type="PANTHER" id="PTHR44216:SF3">
    <property type="entry name" value="PROTEIN O-MANNOSYL-TRANSFERASE TMTC2"/>
    <property type="match status" value="1"/>
</dbReference>
<keyword evidence="1" id="KW-0802">TPR repeat</keyword>
<sequence>MSGLPQVTIWDRVRSRVCCCLPSDKTNDGEMSHLLGTNYSLNNSSSEEADRLWRRGVELHSRGETAEAVEAFRKAVRLEPRRCDLLLHLGTALQDSYQLDDAAACYRKILDQLDSKNHSALYNLGYIYEEQGKYSEAISHFKSALNLAPRDTDALVNIGNCHMQTGDLDQAISAYRAVISLNPNCAIGHYNLGSALHAQRKLSLAASHFQNTIALEPNYADAHFNLGIVYQEQAQPALALQSYDHAYILDPNLTDAKLAADAIRGAAGISSPGEEKSSLVEQSSSAPTFHESNGKLDKKEENDLNGDSFSNSYHKKKNGTEPTTIEGHPPTR</sequence>
<dbReference type="PROSITE" id="PS50005">
    <property type="entry name" value="TPR"/>
    <property type="match status" value="5"/>
</dbReference>
<dbReference type="PROSITE" id="PS50293">
    <property type="entry name" value="TPR_REGION"/>
    <property type="match status" value="2"/>
</dbReference>
<proteinExistence type="predicted"/>
<dbReference type="Gene3D" id="1.25.40.10">
    <property type="entry name" value="Tetratricopeptide repeat domain"/>
    <property type="match status" value="3"/>
</dbReference>
<dbReference type="Pfam" id="PF13181">
    <property type="entry name" value="TPR_8"/>
    <property type="match status" value="1"/>
</dbReference>
<evidence type="ECO:0000256" key="1">
    <source>
        <dbReference type="PROSITE-ProRule" id="PRU00339"/>
    </source>
</evidence>
<feature type="compositionally biased region" description="Basic and acidic residues" evidence="2">
    <location>
        <begin position="292"/>
        <end position="302"/>
    </location>
</feature>
<dbReference type="InterPro" id="IPR019734">
    <property type="entry name" value="TPR_rpt"/>
</dbReference>
<dbReference type="InterPro" id="IPR052384">
    <property type="entry name" value="TMTC_O-mannosyltransferase"/>
</dbReference>
<accession>A0A7S3NPU3</accession>
<feature type="repeat" description="TPR" evidence="1">
    <location>
        <begin position="118"/>
        <end position="151"/>
    </location>
</feature>
<feature type="compositionally biased region" description="Polar residues" evidence="2">
    <location>
        <begin position="279"/>
        <end position="291"/>
    </location>
</feature>
<feature type="region of interest" description="Disordered" evidence="2">
    <location>
        <begin position="269"/>
        <end position="332"/>
    </location>
</feature>
<evidence type="ECO:0008006" key="4">
    <source>
        <dbReference type="Google" id="ProtNLM"/>
    </source>
</evidence>
<dbReference type="InterPro" id="IPR011990">
    <property type="entry name" value="TPR-like_helical_dom_sf"/>
</dbReference>
<dbReference type="AlphaFoldDB" id="A0A7S3NPU3"/>
<dbReference type="Pfam" id="PF13414">
    <property type="entry name" value="TPR_11"/>
    <property type="match status" value="1"/>
</dbReference>
<dbReference type="SMART" id="SM00028">
    <property type="entry name" value="TPR"/>
    <property type="match status" value="6"/>
</dbReference>